<proteinExistence type="predicted"/>
<sequence>MRRSSKSKENRTPFKRLIFYCEYPSLESRQTFPHRLIHPQFQTQEKKLIAEIKKSAKQGQMVFFTKLHLKKQT</sequence>
<organism evidence="1 2">
    <name type="scientific">Hibiscus sabdariffa</name>
    <name type="common">roselle</name>
    <dbReference type="NCBI Taxonomy" id="183260"/>
    <lineage>
        <taxon>Eukaryota</taxon>
        <taxon>Viridiplantae</taxon>
        <taxon>Streptophyta</taxon>
        <taxon>Embryophyta</taxon>
        <taxon>Tracheophyta</taxon>
        <taxon>Spermatophyta</taxon>
        <taxon>Magnoliopsida</taxon>
        <taxon>eudicotyledons</taxon>
        <taxon>Gunneridae</taxon>
        <taxon>Pentapetalae</taxon>
        <taxon>rosids</taxon>
        <taxon>malvids</taxon>
        <taxon>Malvales</taxon>
        <taxon>Malvaceae</taxon>
        <taxon>Malvoideae</taxon>
        <taxon>Hibiscus</taxon>
    </lineage>
</organism>
<comment type="caution">
    <text evidence="1">The sequence shown here is derived from an EMBL/GenBank/DDBJ whole genome shotgun (WGS) entry which is preliminary data.</text>
</comment>
<evidence type="ECO:0000313" key="1">
    <source>
        <dbReference type="EMBL" id="KAK9042632.1"/>
    </source>
</evidence>
<evidence type="ECO:0000313" key="2">
    <source>
        <dbReference type="Proteomes" id="UP001396334"/>
    </source>
</evidence>
<name>A0ABR2TZ25_9ROSI</name>
<gene>
    <name evidence="1" type="ORF">V6N11_017699</name>
</gene>
<accession>A0ABR2TZ25</accession>
<keyword evidence="2" id="KW-1185">Reference proteome</keyword>
<reference evidence="1 2" key="1">
    <citation type="journal article" date="2024" name="G3 (Bethesda)">
        <title>Genome assembly of Hibiscus sabdariffa L. provides insights into metabolisms of medicinal natural products.</title>
        <authorList>
            <person name="Kim T."/>
        </authorList>
    </citation>
    <scope>NUCLEOTIDE SEQUENCE [LARGE SCALE GENOMIC DNA]</scope>
    <source>
        <strain evidence="1">TK-2024</strain>
        <tissue evidence="1">Old leaves</tissue>
    </source>
</reference>
<protein>
    <recommendedName>
        <fullName evidence="3">Ribosomal protein S10</fullName>
    </recommendedName>
</protein>
<evidence type="ECO:0008006" key="3">
    <source>
        <dbReference type="Google" id="ProtNLM"/>
    </source>
</evidence>
<dbReference type="Proteomes" id="UP001396334">
    <property type="component" value="Unassembled WGS sequence"/>
</dbReference>
<dbReference type="EMBL" id="JBBPBN010000004">
    <property type="protein sequence ID" value="KAK9042632.1"/>
    <property type="molecule type" value="Genomic_DNA"/>
</dbReference>